<feature type="compositionally biased region" description="Low complexity" evidence="6">
    <location>
        <begin position="339"/>
        <end position="352"/>
    </location>
</feature>
<feature type="domain" description="Peptidase S1" evidence="8">
    <location>
        <begin position="383"/>
        <end position="635"/>
    </location>
</feature>
<keyword evidence="3" id="KW-1015">Disulfide bond</keyword>
<feature type="compositionally biased region" description="Low complexity" evidence="6">
    <location>
        <begin position="125"/>
        <end position="139"/>
    </location>
</feature>
<feature type="compositionally biased region" description="Low complexity" evidence="6">
    <location>
        <begin position="282"/>
        <end position="311"/>
    </location>
</feature>
<dbReference type="InterPro" id="IPR001314">
    <property type="entry name" value="Peptidase_S1A"/>
</dbReference>
<feature type="compositionally biased region" description="Low complexity" evidence="6">
    <location>
        <begin position="650"/>
        <end position="671"/>
    </location>
</feature>
<dbReference type="InterPro" id="IPR001254">
    <property type="entry name" value="Trypsin_dom"/>
</dbReference>
<feature type="compositionally biased region" description="Basic and acidic residues" evidence="6">
    <location>
        <begin position="112"/>
        <end position="123"/>
    </location>
</feature>
<dbReference type="GO" id="GO:0006508">
    <property type="term" value="P:proteolysis"/>
    <property type="evidence" value="ECO:0007669"/>
    <property type="project" value="InterPro"/>
</dbReference>
<dbReference type="FunFam" id="2.40.10.10:FF:000038">
    <property type="entry name" value="Serine protease"/>
    <property type="match status" value="1"/>
</dbReference>
<sequence>MMKVIFAALLLVSISAAYEVSIPEDYSELVRFVFGEPRKVNTRAKRDIDYENSVCECVPYYQCNYQGSMNEDGEGIIDIRTGFVGTVDNPTNTRRSCDHYLSVCCLPPEIIPGHDQEPKDPGTDGHTQNPGTGGQTQKPGTGGHEVPTQNPGTGGHTQKPGTGGHTQNPGTGGQTQKPGTGGHTQNPGTGGQTQKPGTGGHEVPTQNPGTGGQTQKPGTGGHEVPTQNPGTGGHTQNPGTGGQTQKPGTGGHTQKPGTGGQTQKPETGGQTQKPGTGGHEVPTQNPGTGGNTQNPGTGGQTQKPGTGTHTQNPGTGGHEVPTQNPGTGGHTQNPGTGGHTQNPGTGGNTQNPGTGGHTGGIIGKDHVSKGCGYRNPNGVGFRITGNFNNEANFAEFPWMVAVLKQQNVKGNLVKVYKCGGSLIHKRVILTAAHCVYGALASELSIRAGEWDTQTVDEPLPHQDRGVAILATHPGFKSGSLWNDYALLILNTPVDLADNVEVVCLPEANEYFDYSKCFTTGWGKNVFGDKGHYQVILKAVELPTVPHDKCQNNLRNTRLGRYFKLHETFMCAGGVEGIDACTGDGGSPLVCPLQYDSTRYTQAGIVAWGIGCGQQNVPGVYADVAKGRQWIDQTLASYNIDSISYTPGGNNNYPPVVNQGNTGSHSGSNSNGEYGGHGGHY</sequence>
<dbReference type="GO" id="GO:0005576">
    <property type="term" value="C:extracellular region"/>
    <property type="evidence" value="ECO:0007669"/>
    <property type="project" value="UniProtKB-SubCell"/>
</dbReference>
<dbReference type="OMA" id="GHEVPTQ"/>
<dbReference type="OrthoDB" id="6261922at2759"/>
<gene>
    <name evidence="9" type="primary">100119326</name>
</gene>
<dbReference type="SMART" id="SM00020">
    <property type="entry name" value="Tryp_SPc"/>
    <property type="match status" value="1"/>
</dbReference>
<evidence type="ECO:0000259" key="8">
    <source>
        <dbReference type="PROSITE" id="PS50240"/>
    </source>
</evidence>
<dbReference type="EnsemblMetazoa" id="XM_001603067">
    <property type="protein sequence ID" value="XP_001603117"/>
    <property type="gene ID" value="LOC100119326"/>
</dbReference>
<dbReference type="InParanoid" id="A0A7M7G4L2"/>
<feature type="compositionally biased region" description="Low complexity" evidence="6">
    <location>
        <begin position="204"/>
        <end position="217"/>
    </location>
</feature>
<evidence type="ECO:0000256" key="1">
    <source>
        <dbReference type="ARBA" id="ARBA00004613"/>
    </source>
</evidence>
<dbReference type="PROSITE" id="PS50240">
    <property type="entry name" value="TRYPSIN_DOM"/>
    <property type="match status" value="1"/>
</dbReference>
<dbReference type="PANTHER" id="PTHR24258:SF129">
    <property type="entry name" value="LP15124P-RELATED"/>
    <property type="match status" value="1"/>
</dbReference>
<feature type="signal peptide" evidence="7">
    <location>
        <begin position="1"/>
        <end position="17"/>
    </location>
</feature>
<protein>
    <recommendedName>
        <fullName evidence="4">Phenoloxidase-activating factor 2</fullName>
    </recommendedName>
    <alternativeName>
        <fullName evidence="5">Prophenoloxidase-activating factor II</fullName>
    </alternativeName>
</protein>
<dbReference type="Gene3D" id="2.40.10.10">
    <property type="entry name" value="Trypsin-like serine proteases"/>
    <property type="match status" value="2"/>
</dbReference>
<dbReference type="CDD" id="cd00190">
    <property type="entry name" value="Tryp_SPc"/>
    <property type="match status" value="1"/>
</dbReference>
<keyword evidence="10" id="KW-1185">Reference proteome</keyword>
<dbReference type="SMR" id="A0A7M7G4L2"/>
<dbReference type="Pfam" id="PF18322">
    <property type="entry name" value="CLIP_1"/>
    <property type="match status" value="1"/>
</dbReference>
<dbReference type="KEGG" id="nvi:100119326"/>
<feature type="region of interest" description="Disordered" evidence="6">
    <location>
        <begin position="111"/>
        <end position="363"/>
    </location>
</feature>
<dbReference type="InterPro" id="IPR043504">
    <property type="entry name" value="Peptidase_S1_PA_chymotrypsin"/>
</dbReference>
<feature type="chain" id="PRO_5029915002" description="Phenoloxidase-activating factor 2" evidence="7">
    <location>
        <begin position="18"/>
        <end position="680"/>
    </location>
</feature>
<evidence type="ECO:0000313" key="9">
    <source>
        <dbReference type="EnsemblMetazoa" id="XP_001603117"/>
    </source>
</evidence>
<keyword evidence="2" id="KW-0964">Secreted</keyword>
<organism evidence="9 10">
    <name type="scientific">Nasonia vitripennis</name>
    <name type="common">Parasitic wasp</name>
    <dbReference type="NCBI Taxonomy" id="7425"/>
    <lineage>
        <taxon>Eukaryota</taxon>
        <taxon>Metazoa</taxon>
        <taxon>Ecdysozoa</taxon>
        <taxon>Arthropoda</taxon>
        <taxon>Hexapoda</taxon>
        <taxon>Insecta</taxon>
        <taxon>Pterygota</taxon>
        <taxon>Neoptera</taxon>
        <taxon>Endopterygota</taxon>
        <taxon>Hymenoptera</taxon>
        <taxon>Apocrita</taxon>
        <taxon>Proctotrupomorpha</taxon>
        <taxon>Chalcidoidea</taxon>
        <taxon>Pteromalidae</taxon>
        <taxon>Pteromalinae</taxon>
        <taxon>Nasonia</taxon>
    </lineage>
</organism>
<dbReference type="PANTHER" id="PTHR24258">
    <property type="entry name" value="SERINE PROTEASE-RELATED"/>
    <property type="match status" value="1"/>
</dbReference>
<feature type="region of interest" description="Disordered" evidence="6">
    <location>
        <begin position="650"/>
        <end position="680"/>
    </location>
</feature>
<accession>A0A7M7G4L2</accession>
<dbReference type="InterPro" id="IPR041515">
    <property type="entry name" value="PPAF-2-like_Clip"/>
</dbReference>
<name>A0A7M7G4L2_NASVI</name>
<dbReference type="SUPFAM" id="SSF50494">
    <property type="entry name" value="Trypsin-like serine proteases"/>
    <property type="match status" value="1"/>
</dbReference>
<comment type="subcellular location">
    <subcellularLocation>
        <location evidence="1">Secreted</location>
    </subcellularLocation>
</comment>
<evidence type="ECO:0000256" key="2">
    <source>
        <dbReference type="ARBA" id="ARBA00022525"/>
    </source>
</evidence>
<feature type="compositionally biased region" description="Low complexity" evidence="6">
    <location>
        <begin position="165"/>
        <end position="196"/>
    </location>
</feature>
<feature type="compositionally biased region" description="Gly residues" evidence="6">
    <location>
        <begin position="353"/>
        <end position="362"/>
    </location>
</feature>
<evidence type="ECO:0000256" key="5">
    <source>
        <dbReference type="ARBA" id="ARBA00076468"/>
    </source>
</evidence>
<evidence type="ECO:0000256" key="3">
    <source>
        <dbReference type="ARBA" id="ARBA00023157"/>
    </source>
</evidence>
<dbReference type="PRINTS" id="PR00722">
    <property type="entry name" value="CHYMOTRYPSIN"/>
</dbReference>
<evidence type="ECO:0000256" key="4">
    <source>
        <dbReference type="ARBA" id="ARBA00068096"/>
    </source>
</evidence>
<evidence type="ECO:0000313" key="10">
    <source>
        <dbReference type="Proteomes" id="UP000002358"/>
    </source>
</evidence>
<feature type="compositionally biased region" description="Low complexity" evidence="6">
    <location>
        <begin position="234"/>
        <end position="255"/>
    </location>
</feature>
<evidence type="ECO:0000256" key="7">
    <source>
        <dbReference type="SAM" id="SignalP"/>
    </source>
</evidence>
<keyword evidence="7" id="KW-0732">Signal</keyword>
<evidence type="ECO:0000256" key="6">
    <source>
        <dbReference type="SAM" id="MobiDB-lite"/>
    </source>
</evidence>
<dbReference type="InterPro" id="IPR009003">
    <property type="entry name" value="Peptidase_S1_PA"/>
</dbReference>
<reference evidence="9" key="1">
    <citation type="submission" date="2021-01" db="UniProtKB">
        <authorList>
            <consortium name="EnsemblMetazoa"/>
        </authorList>
    </citation>
    <scope>IDENTIFICATION</scope>
</reference>
<dbReference type="Proteomes" id="UP000002358">
    <property type="component" value="Chromosome 4"/>
</dbReference>
<dbReference type="Pfam" id="PF00089">
    <property type="entry name" value="Trypsin"/>
    <property type="match status" value="1"/>
</dbReference>
<dbReference type="GO" id="GO:0004252">
    <property type="term" value="F:serine-type endopeptidase activity"/>
    <property type="evidence" value="ECO:0007669"/>
    <property type="project" value="InterPro"/>
</dbReference>
<proteinExistence type="predicted"/>
<dbReference type="PROSITE" id="PS00134">
    <property type="entry name" value="TRYPSIN_HIS"/>
    <property type="match status" value="1"/>
</dbReference>
<dbReference type="AlphaFoldDB" id="A0A7M7G4L2"/>
<dbReference type="InterPro" id="IPR018114">
    <property type="entry name" value="TRYPSIN_HIS"/>
</dbReference>